<sequence>MDKQTNDLVQAVRQDAEGLKDLIESGKKVSEEQGSRRRLEFMEERLRSIEGADMYENIDATQLCLISDVVIPPKFKTLDFEKYNGTTLVGPDFSLVHAIGWFTSALGPYYDRMVGSASTNFSDVIKIGERIEFGVKNGRITDLALKTRRKMTPKKKEGEVHELSSTQRVATHASSPTVRQTNYSHSYQNGGQSPFGQSTQRNTRNNWKQTRFDPIPMSYTELLPQLLKSHQVAIVPQEPLQPPYPKWGTLHKQSIGFVERTHQSRDPEGCTYQSSDPEGYTYQFSDPKGYTYQSSDPEGYTYQSSGPEGCTYQLEEGGSDRVSFKPGQPRATGLRTLDGSGVSRLGEVQRSALFERGGRPTEGTHDSENKRTVTTVALAGYEVEIRRADGETERKQRDWRRGDDDEKLQRTMAAGFPDAYCWCTRCSILDVLREEAVHSRGARCPCFLILQFCGPVT</sequence>
<feature type="compositionally biased region" description="Polar residues" evidence="1">
    <location>
        <begin position="163"/>
        <end position="202"/>
    </location>
</feature>
<evidence type="ECO:0000313" key="2">
    <source>
        <dbReference type="EMBL" id="KAA0058813.1"/>
    </source>
</evidence>
<protein>
    <submittedName>
        <fullName evidence="2">NBS-LRR type resistance protein</fullName>
    </submittedName>
</protein>
<feature type="region of interest" description="Disordered" evidence="1">
    <location>
        <begin position="150"/>
        <end position="202"/>
    </location>
</feature>
<dbReference type="PANTHER" id="PTHR32108:SF9">
    <property type="entry name" value="REVERSE TRANSCRIPTASE RNASE H-LIKE DOMAIN-CONTAINING PROTEIN"/>
    <property type="match status" value="1"/>
</dbReference>
<gene>
    <name evidence="2" type="ORF">E6C27_scaffold803G00030</name>
</gene>
<dbReference type="AlphaFoldDB" id="A0A5A7USB8"/>
<comment type="caution">
    <text evidence="2">The sequence shown here is derived from an EMBL/GenBank/DDBJ whole genome shotgun (WGS) entry which is preliminary data.</text>
</comment>
<proteinExistence type="predicted"/>
<dbReference type="PANTHER" id="PTHR32108">
    <property type="entry name" value="DNA-DIRECTED RNA POLYMERASE SUBUNIT ALPHA"/>
    <property type="match status" value="1"/>
</dbReference>
<evidence type="ECO:0000256" key="1">
    <source>
        <dbReference type="SAM" id="MobiDB-lite"/>
    </source>
</evidence>
<dbReference type="OrthoDB" id="10045277at2759"/>
<dbReference type="EMBL" id="SSTE01006659">
    <property type="protein sequence ID" value="KAA0058813.1"/>
    <property type="molecule type" value="Genomic_DNA"/>
</dbReference>
<dbReference type="Proteomes" id="UP000321393">
    <property type="component" value="Unassembled WGS sequence"/>
</dbReference>
<evidence type="ECO:0000313" key="3">
    <source>
        <dbReference type="Proteomes" id="UP000321393"/>
    </source>
</evidence>
<name>A0A5A7USB8_CUCMM</name>
<reference evidence="2 3" key="1">
    <citation type="submission" date="2019-08" db="EMBL/GenBank/DDBJ databases">
        <title>Draft genome sequences of two oriental melons (Cucumis melo L. var makuwa).</title>
        <authorList>
            <person name="Kwon S.-Y."/>
        </authorList>
    </citation>
    <scope>NUCLEOTIDE SEQUENCE [LARGE SCALE GENOMIC DNA]</scope>
    <source>
        <strain evidence="3">cv. SW 3</strain>
        <tissue evidence="2">Leaf</tissue>
    </source>
</reference>
<organism evidence="2 3">
    <name type="scientific">Cucumis melo var. makuwa</name>
    <name type="common">Oriental melon</name>
    <dbReference type="NCBI Taxonomy" id="1194695"/>
    <lineage>
        <taxon>Eukaryota</taxon>
        <taxon>Viridiplantae</taxon>
        <taxon>Streptophyta</taxon>
        <taxon>Embryophyta</taxon>
        <taxon>Tracheophyta</taxon>
        <taxon>Spermatophyta</taxon>
        <taxon>Magnoliopsida</taxon>
        <taxon>eudicotyledons</taxon>
        <taxon>Gunneridae</taxon>
        <taxon>Pentapetalae</taxon>
        <taxon>rosids</taxon>
        <taxon>fabids</taxon>
        <taxon>Cucurbitales</taxon>
        <taxon>Cucurbitaceae</taxon>
        <taxon>Benincaseae</taxon>
        <taxon>Cucumis</taxon>
    </lineage>
</organism>
<accession>A0A5A7USB8</accession>